<dbReference type="SUPFAM" id="SSF82171">
    <property type="entry name" value="DPP6 N-terminal domain-like"/>
    <property type="match status" value="1"/>
</dbReference>
<accession>A0ABP3HNS1</accession>
<feature type="signal peptide" evidence="2">
    <location>
        <begin position="1"/>
        <end position="22"/>
    </location>
</feature>
<reference evidence="5" key="1">
    <citation type="journal article" date="2019" name="Int. J. Syst. Evol. Microbiol.">
        <title>The Global Catalogue of Microorganisms (GCM) 10K type strain sequencing project: providing services to taxonomists for standard genome sequencing and annotation.</title>
        <authorList>
            <consortium name="The Broad Institute Genomics Platform"/>
            <consortium name="The Broad Institute Genome Sequencing Center for Infectious Disease"/>
            <person name="Wu L."/>
            <person name="Ma J."/>
        </authorList>
    </citation>
    <scope>NUCLEOTIDE SEQUENCE [LARGE SCALE GENOMIC DNA]</scope>
    <source>
        <strain evidence="5">JCM 13378</strain>
    </source>
</reference>
<dbReference type="Pfam" id="PF00326">
    <property type="entry name" value="Peptidase_S9"/>
    <property type="match status" value="1"/>
</dbReference>
<proteinExistence type="predicted"/>
<keyword evidence="2" id="KW-0732">Signal</keyword>
<dbReference type="InterPro" id="IPR029058">
    <property type="entry name" value="AB_hydrolase_fold"/>
</dbReference>
<dbReference type="Proteomes" id="UP001501757">
    <property type="component" value="Unassembled WGS sequence"/>
</dbReference>
<dbReference type="InterPro" id="IPR001375">
    <property type="entry name" value="Peptidase_S9_cat"/>
</dbReference>
<feature type="domain" description="Peptidase S9 prolyl oligopeptidase catalytic" evidence="3">
    <location>
        <begin position="648"/>
        <end position="801"/>
    </location>
</feature>
<protein>
    <submittedName>
        <fullName evidence="4">Prolyl oligopeptidase family serine peptidase</fullName>
    </submittedName>
</protein>
<evidence type="ECO:0000313" key="4">
    <source>
        <dbReference type="EMBL" id="GAA0374803.1"/>
    </source>
</evidence>
<evidence type="ECO:0000256" key="2">
    <source>
        <dbReference type="SAM" id="SignalP"/>
    </source>
</evidence>
<feature type="chain" id="PRO_5045203827" evidence="2">
    <location>
        <begin position="23"/>
        <end position="806"/>
    </location>
</feature>
<keyword evidence="5" id="KW-1185">Reference proteome</keyword>
<comment type="caution">
    <text evidence="4">The sequence shown here is derived from an EMBL/GenBank/DDBJ whole genome shotgun (WGS) entry which is preliminary data.</text>
</comment>
<dbReference type="Gene3D" id="3.40.50.1820">
    <property type="entry name" value="alpha/beta hydrolase"/>
    <property type="match status" value="1"/>
</dbReference>
<organism evidence="4 5">
    <name type="scientific">Bowmanella denitrificans</name>
    <dbReference type="NCBI Taxonomy" id="366582"/>
    <lineage>
        <taxon>Bacteria</taxon>
        <taxon>Pseudomonadati</taxon>
        <taxon>Pseudomonadota</taxon>
        <taxon>Gammaproteobacteria</taxon>
        <taxon>Alteromonadales</taxon>
        <taxon>Alteromonadaceae</taxon>
        <taxon>Bowmanella</taxon>
    </lineage>
</organism>
<keyword evidence="1" id="KW-0378">Hydrolase</keyword>
<dbReference type="SUPFAM" id="SSF53474">
    <property type="entry name" value="alpha/beta-Hydrolases"/>
    <property type="match status" value="1"/>
</dbReference>
<dbReference type="Gene3D" id="2.120.10.30">
    <property type="entry name" value="TolB, C-terminal domain"/>
    <property type="match status" value="1"/>
</dbReference>
<dbReference type="PANTHER" id="PTHR42776">
    <property type="entry name" value="SERINE PEPTIDASE S9 FAMILY MEMBER"/>
    <property type="match status" value="1"/>
</dbReference>
<dbReference type="RefSeq" id="WP_343847507.1">
    <property type="nucleotide sequence ID" value="NZ_BAAAEI010000031.1"/>
</dbReference>
<sequence length="806" mass="90672">MRILPGILLALGLMASVQAAQAQDDGYQTPIKIMADLVDAPQRPGVAISKDRQWLAFLERPGTQTLADLAQPEEKLAGLKINPTLFAPSRASGYQGIKLKRLDGSQEYQLDKLPAGKILDVSFSPDSQKLAFVLETEQGLSLWFYHLADRRLNQASQRLINASLRGKKYRWLADSSGVYTRLTVAKADERPQPSLTATKPVIQTTDGKKAAVRTYSDLLKSPYDEALFEFLTRSQLARIELDGSIQLLGQPGMISEFDASPDGHFLLVTQLQKPFSYMVPYSRFPELIEVWDAQGKLVKEIANLPSGETIPKGFDSVREGPRRVHWRSDTAATLVWAEALDGGDMSVDVPHHDAVYSLAAPFDGKPAEMLRLERRYSGIQWGNQGLAIVSEWRFSDRMLRSWKFQPANPKADWVLFEERSYNDRYKDPGDFVYTQNQYGEWVIKVENASQVYLTGRGASPQGNVPFLDRFDFATNQKQRLWQSEAPYYEQVMLVLDDNVSQLLTLRESQTEQPNFFIRHLQKDSLTQFSYFPHPSPAFVGVTKERIQYQRADGVALNGTLYLPPGYDKSQGSLPVLMWAYPREFKDKDVASQVKDSPYEFVRVSYWGPMPHLAQGFAIFDDPTMAIVGEGEGEPNDSFRTQLVQSAEAAVKVLVDKGIAAPQRIAIGGHSYGAFMVANLLAHSDLFKAGIARSGAYNRSLTPFGFQGEERSFWEAQDVYGTMSPFFHAEKINEPILMLHGEDDPNSGTYPMQSERMFAALKGLGGNARLVMLPHEQHGYRARESLLHMLWEQSQWLETHVKTAETE</sequence>
<evidence type="ECO:0000313" key="5">
    <source>
        <dbReference type="Proteomes" id="UP001501757"/>
    </source>
</evidence>
<evidence type="ECO:0000259" key="3">
    <source>
        <dbReference type="Pfam" id="PF00326"/>
    </source>
</evidence>
<dbReference type="PANTHER" id="PTHR42776:SF28">
    <property type="entry name" value="GLUTAMYL ENDOPEPTIDASE, CHLOROPLASTIC-RELATED"/>
    <property type="match status" value="1"/>
</dbReference>
<name>A0ABP3HNS1_9ALTE</name>
<dbReference type="EMBL" id="BAAAEI010000031">
    <property type="protein sequence ID" value="GAA0374803.1"/>
    <property type="molecule type" value="Genomic_DNA"/>
</dbReference>
<dbReference type="InterPro" id="IPR011042">
    <property type="entry name" value="6-blade_b-propeller_TolB-like"/>
</dbReference>
<evidence type="ECO:0000256" key="1">
    <source>
        <dbReference type="ARBA" id="ARBA00022801"/>
    </source>
</evidence>
<gene>
    <name evidence="4" type="ORF">GCM10009092_43790</name>
</gene>